<dbReference type="Proteomes" id="UP000077671">
    <property type="component" value="Unassembled WGS sequence"/>
</dbReference>
<dbReference type="AlphaFoldDB" id="A0A8T8TQP2"/>
<gene>
    <name evidence="2" type="ORF">A4X03_0g520</name>
</gene>
<sequence length="120" mass="13699">MLLCFTFTTVHDMVKFHSYQDRPFFRHVLVLDHLRRRVNRRSHQVRLRSPSSETDLRTSRLPGPSFHSVTTEAAYDSKFTFKNMGYGGGLLHSRALLPFVGTELHRESAELPGVGIVQSG</sequence>
<name>A0A8T8TQP2_9BASI</name>
<protein>
    <submittedName>
        <fullName evidence="2">Uncharacterized protein</fullName>
    </submittedName>
</protein>
<reference evidence="2" key="2">
    <citation type="journal article" date="2019" name="IMA Fungus">
        <title>Genome sequencing and comparison of five Tilletia species to identify candidate genes for the detection of regulated species infecting wheat.</title>
        <authorList>
            <person name="Nguyen H.D.T."/>
            <person name="Sultana T."/>
            <person name="Kesanakurti P."/>
            <person name="Hambleton S."/>
        </authorList>
    </citation>
    <scope>NUCLEOTIDE SEQUENCE</scope>
    <source>
        <strain evidence="2">DAOMC 238032</strain>
    </source>
</reference>
<organism evidence="2 3">
    <name type="scientific">Tilletia caries</name>
    <name type="common">wheat bunt fungus</name>
    <dbReference type="NCBI Taxonomy" id="13290"/>
    <lineage>
        <taxon>Eukaryota</taxon>
        <taxon>Fungi</taxon>
        <taxon>Dikarya</taxon>
        <taxon>Basidiomycota</taxon>
        <taxon>Ustilaginomycotina</taxon>
        <taxon>Exobasidiomycetes</taxon>
        <taxon>Tilletiales</taxon>
        <taxon>Tilletiaceae</taxon>
        <taxon>Tilletia</taxon>
    </lineage>
</organism>
<evidence type="ECO:0000313" key="2">
    <source>
        <dbReference type="EMBL" id="KAE8265050.1"/>
    </source>
</evidence>
<accession>A0A8T8TQP2</accession>
<feature type="region of interest" description="Disordered" evidence="1">
    <location>
        <begin position="42"/>
        <end position="63"/>
    </location>
</feature>
<proteinExistence type="predicted"/>
<comment type="caution">
    <text evidence="2">The sequence shown here is derived from an EMBL/GenBank/DDBJ whole genome shotgun (WGS) entry which is preliminary data.</text>
</comment>
<evidence type="ECO:0000313" key="3">
    <source>
        <dbReference type="Proteomes" id="UP000077671"/>
    </source>
</evidence>
<evidence type="ECO:0000256" key="1">
    <source>
        <dbReference type="SAM" id="MobiDB-lite"/>
    </source>
</evidence>
<reference evidence="2" key="1">
    <citation type="submission" date="2016-04" db="EMBL/GenBank/DDBJ databases">
        <authorList>
            <person name="Nguyen H.D."/>
            <person name="Kesanakurti P."/>
            <person name="Cullis J."/>
            <person name="Levesque C.A."/>
            <person name="Hambleton S."/>
        </authorList>
    </citation>
    <scope>NUCLEOTIDE SEQUENCE</scope>
    <source>
        <strain evidence="2">DAOMC 238032</strain>
    </source>
</reference>
<dbReference type="EMBL" id="LWDD02000032">
    <property type="protein sequence ID" value="KAE8265050.1"/>
    <property type="molecule type" value="Genomic_DNA"/>
</dbReference>